<keyword evidence="1" id="KW-0328">Glycosyltransferase</keyword>
<protein>
    <submittedName>
        <fullName evidence="4">Glycosyltransferase</fullName>
    </submittedName>
</protein>
<organism evidence="4 6">
    <name type="scientific">Bacteroides uniformis</name>
    <dbReference type="NCBI Taxonomy" id="820"/>
    <lineage>
        <taxon>Bacteria</taxon>
        <taxon>Pseudomonadati</taxon>
        <taxon>Bacteroidota</taxon>
        <taxon>Bacteroidia</taxon>
        <taxon>Bacteroidales</taxon>
        <taxon>Bacteroidaceae</taxon>
        <taxon>Bacteroides</taxon>
    </lineage>
</organism>
<gene>
    <name evidence="5" type="ORF">DXC07_00710</name>
    <name evidence="4" type="ORF">DXC91_04225</name>
</gene>
<dbReference type="GO" id="GO:0016758">
    <property type="term" value="F:hexosyltransferase activity"/>
    <property type="evidence" value="ECO:0007669"/>
    <property type="project" value="UniProtKB-ARBA"/>
</dbReference>
<name>A0A3E4Q6C2_BACUN</name>
<dbReference type="InterPro" id="IPR001173">
    <property type="entry name" value="Glyco_trans_2-like"/>
</dbReference>
<proteinExistence type="predicted"/>
<dbReference type="SUPFAM" id="SSF53448">
    <property type="entry name" value="Nucleotide-diphospho-sugar transferases"/>
    <property type="match status" value="1"/>
</dbReference>
<keyword evidence="2 4" id="KW-0808">Transferase</keyword>
<dbReference type="Proteomes" id="UP000260874">
    <property type="component" value="Unassembled WGS sequence"/>
</dbReference>
<dbReference type="Gene3D" id="3.90.550.10">
    <property type="entry name" value="Spore Coat Polysaccharide Biosynthesis Protein SpsA, Chain A"/>
    <property type="match status" value="1"/>
</dbReference>
<evidence type="ECO:0000256" key="1">
    <source>
        <dbReference type="ARBA" id="ARBA00022676"/>
    </source>
</evidence>
<dbReference type="PANTHER" id="PTHR22916:SF51">
    <property type="entry name" value="GLYCOSYLTRANSFERASE EPSH-RELATED"/>
    <property type="match status" value="1"/>
</dbReference>
<dbReference type="EMBL" id="QSRB01000002">
    <property type="protein sequence ID" value="RGK87771.1"/>
    <property type="molecule type" value="Genomic_DNA"/>
</dbReference>
<evidence type="ECO:0000256" key="2">
    <source>
        <dbReference type="ARBA" id="ARBA00022679"/>
    </source>
</evidence>
<dbReference type="PANTHER" id="PTHR22916">
    <property type="entry name" value="GLYCOSYLTRANSFERASE"/>
    <property type="match status" value="1"/>
</dbReference>
<accession>A0A3E4Q6C2</accession>
<feature type="domain" description="Glycosyltransferase 2-like" evidence="3">
    <location>
        <begin position="4"/>
        <end position="106"/>
    </location>
</feature>
<dbReference type="InterPro" id="IPR029044">
    <property type="entry name" value="Nucleotide-diphossugar_trans"/>
</dbReference>
<dbReference type="CDD" id="cd00761">
    <property type="entry name" value="Glyco_tranf_GTA_type"/>
    <property type="match status" value="1"/>
</dbReference>
<evidence type="ECO:0000313" key="6">
    <source>
        <dbReference type="Proteomes" id="UP000260874"/>
    </source>
</evidence>
<evidence type="ECO:0000313" key="7">
    <source>
        <dbReference type="Proteomes" id="UP000261295"/>
    </source>
</evidence>
<evidence type="ECO:0000313" key="4">
    <source>
        <dbReference type="EMBL" id="RGK87771.1"/>
    </source>
</evidence>
<evidence type="ECO:0000313" key="5">
    <source>
        <dbReference type="EMBL" id="RGM58718.1"/>
    </source>
</evidence>
<dbReference type="Proteomes" id="UP000261295">
    <property type="component" value="Unassembled WGS sequence"/>
</dbReference>
<evidence type="ECO:0000259" key="3">
    <source>
        <dbReference type="Pfam" id="PF00535"/>
    </source>
</evidence>
<dbReference type="EMBL" id="QSTL01000001">
    <property type="protein sequence ID" value="RGM58718.1"/>
    <property type="molecule type" value="Genomic_DNA"/>
</dbReference>
<reference evidence="6 7" key="1">
    <citation type="submission" date="2018-08" db="EMBL/GenBank/DDBJ databases">
        <title>A genome reference for cultivated species of the human gut microbiota.</title>
        <authorList>
            <person name="Zou Y."/>
            <person name="Xue W."/>
            <person name="Luo G."/>
        </authorList>
    </citation>
    <scope>NUCLEOTIDE SEQUENCE [LARGE SCALE GENOMIC DNA]</scope>
    <source>
        <strain evidence="5 7">OM07-9</strain>
        <strain evidence="4 6">TF09-22</strain>
    </source>
</reference>
<dbReference type="AlphaFoldDB" id="A0A3E4Q6C2"/>
<dbReference type="Pfam" id="PF00535">
    <property type="entry name" value="Glycos_transf_2"/>
    <property type="match status" value="1"/>
</dbReference>
<dbReference type="RefSeq" id="WP_117703323.1">
    <property type="nucleotide sequence ID" value="NZ_CAXSSZ010000012.1"/>
</dbReference>
<sequence>MKLSIVIPVYNVEKYVSECLDSCLEQNIDITDYEIIIVNDGSTDNSANLINLYAKQSNIIIINQENLGLSAARNAGMKIAKGEYIWFVDSDDWIEPGILKRILLAISLCAKDCFRLNYRTVTEAGKILKDYTPLKKGDESCQTGMEFLSKDFSFSFYAWSFVFNRYFLLKNNFFFTEGLIFEDLQLIPRVLRKAKCVKELPFIAYNYRQRKDSLVNSVNEKMLDSVFYILKSYQNYIPSISNDKEKKYFILLSNRIKIMFLVLLGNFENSIKKRRYLLDFKREYPSIKILIGMSLKEKICAIIYNFSLQLLCGLFDIKYLLK</sequence>
<comment type="caution">
    <text evidence="4">The sequence shown here is derived from an EMBL/GenBank/DDBJ whole genome shotgun (WGS) entry which is preliminary data.</text>
</comment>